<feature type="domain" description="Alcohol dehydrogenase-like N-terminal" evidence="2">
    <location>
        <begin position="2"/>
        <end position="89"/>
    </location>
</feature>
<dbReference type="Gene3D" id="3.90.180.10">
    <property type="entry name" value="Medium-chain alcohol dehydrogenases, catalytic domain"/>
    <property type="match status" value="1"/>
</dbReference>
<dbReference type="GO" id="GO:0016491">
    <property type="term" value="F:oxidoreductase activity"/>
    <property type="evidence" value="ECO:0007669"/>
    <property type="project" value="UniProtKB-KW"/>
</dbReference>
<sequence length="235" mass="25466">MFGLDAAGTVVSVGRSVKDFKEGDRVYVNPGLSCGSCKQCLAGLPTRCASYTFMGYFGFSPSSKEVFREYRHAGDAQYLRAPARNLITLADDLPFEVATRLGYLGTAYSALKKLELTPGKSLLILGASGTLGIGATLAAVAMGVTDVIVAARDGAVLERLRQLAAKRIRTLAPCRSRIPICTQAFVKCLRLELMPLLIRLARGLLRTYSDRSTPVHVHPASVHRLPMVPRLKLRS</sequence>
<dbReference type="PANTHER" id="PTHR43401:SF5">
    <property type="entry name" value="ALCOHOL DEHYDROGENASE-RELATED"/>
    <property type="match status" value="1"/>
</dbReference>
<dbReference type="EMBL" id="LT599584">
    <property type="protein sequence ID" value="SBW84400.1"/>
    <property type="molecule type" value="Genomic_DNA"/>
</dbReference>
<reference evidence="4" key="1">
    <citation type="submission" date="2016-07" db="EMBL/GenBank/DDBJ databases">
        <authorList>
            <person name="Florea S."/>
            <person name="Webb J.S."/>
            <person name="Jaromczyk J."/>
            <person name="Schardl C.L."/>
        </authorList>
    </citation>
    <scope>NUCLEOTIDE SEQUENCE [LARGE SCALE GENOMIC DNA]</scope>
    <source>
        <strain evidence="4">1YdBTEX2</strain>
    </source>
</reference>
<name>A0A1D3K7W6_PSEVE</name>
<dbReference type="PANTHER" id="PTHR43401">
    <property type="entry name" value="L-THREONINE 3-DEHYDROGENASE"/>
    <property type="match status" value="1"/>
</dbReference>
<gene>
    <name evidence="3" type="ORF">PVE_R2G0372</name>
</gene>
<dbReference type="Pfam" id="PF08240">
    <property type="entry name" value="ADH_N"/>
    <property type="match status" value="1"/>
</dbReference>
<dbReference type="AlphaFoldDB" id="A0A1D3K7W6"/>
<dbReference type="SUPFAM" id="SSF51735">
    <property type="entry name" value="NAD(P)-binding Rossmann-fold domains"/>
    <property type="match status" value="1"/>
</dbReference>
<dbReference type="Proteomes" id="UP000245431">
    <property type="component" value="Chromosome PVE_r2"/>
</dbReference>
<accession>A0A1D3K7W6</accession>
<organism evidence="3 4">
    <name type="scientific">Pseudomonas veronii 1YdBTEX2</name>
    <dbReference type="NCBI Taxonomy" id="1295141"/>
    <lineage>
        <taxon>Bacteria</taxon>
        <taxon>Pseudomonadati</taxon>
        <taxon>Pseudomonadota</taxon>
        <taxon>Gammaproteobacteria</taxon>
        <taxon>Pseudomonadales</taxon>
        <taxon>Pseudomonadaceae</taxon>
        <taxon>Pseudomonas</taxon>
    </lineage>
</organism>
<evidence type="ECO:0000259" key="2">
    <source>
        <dbReference type="Pfam" id="PF08240"/>
    </source>
</evidence>
<dbReference type="InterPro" id="IPR011032">
    <property type="entry name" value="GroES-like_sf"/>
</dbReference>
<protein>
    <submittedName>
        <fullName evidence="3">Putative alcohol dehydrogenase</fullName>
    </submittedName>
</protein>
<evidence type="ECO:0000313" key="3">
    <source>
        <dbReference type="EMBL" id="SBW84400.1"/>
    </source>
</evidence>
<dbReference type="InterPro" id="IPR036291">
    <property type="entry name" value="NAD(P)-bd_dom_sf"/>
</dbReference>
<keyword evidence="1" id="KW-0560">Oxidoreductase</keyword>
<dbReference type="Gene3D" id="3.40.50.720">
    <property type="entry name" value="NAD(P)-binding Rossmann-like Domain"/>
    <property type="match status" value="1"/>
</dbReference>
<evidence type="ECO:0000256" key="1">
    <source>
        <dbReference type="ARBA" id="ARBA00023002"/>
    </source>
</evidence>
<dbReference type="InterPro" id="IPR013154">
    <property type="entry name" value="ADH-like_N"/>
</dbReference>
<evidence type="ECO:0000313" key="4">
    <source>
        <dbReference type="Proteomes" id="UP000245431"/>
    </source>
</evidence>
<dbReference type="SUPFAM" id="SSF50129">
    <property type="entry name" value="GroES-like"/>
    <property type="match status" value="1"/>
</dbReference>
<proteinExistence type="predicted"/>
<dbReference type="InterPro" id="IPR050129">
    <property type="entry name" value="Zn_alcohol_dh"/>
</dbReference>